<feature type="region of interest" description="Disordered" evidence="1">
    <location>
        <begin position="1"/>
        <end position="23"/>
    </location>
</feature>
<accession>A0ABP6K3Z3</accession>
<sequence>MPRSVPYLRRGPEWSTNASGGAGGRLRVHVVSDGCDPSWNVQFPRSVCQVGARHVVDALHTSQGGLYRVRGEMKRLVQATHQPLLVALARCPSLVTRRNGGPR</sequence>
<protein>
    <submittedName>
        <fullName evidence="2">Uncharacterized protein</fullName>
    </submittedName>
</protein>
<evidence type="ECO:0000313" key="3">
    <source>
        <dbReference type="Proteomes" id="UP001500403"/>
    </source>
</evidence>
<gene>
    <name evidence="2" type="ORF">GCM10010446_52750</name>
</gene>
<dbReference type="Proteomes" id="UP001500403">
    <property type="component" value="Unassembled WGS sequence"/>
</dbReference>
<proteinExistence type="predicted"/>
<organism evidence="2 3">
    <name type="scientific">Streptomyces enissocaesilis</name>
    <dbReference type="NCBI Taxonomy" id="332589"/>
    <lineage>
        <taxon>Bacteria</taxon>
        <taxon>Bacillati</taxon>
        <taxon>Actinomycetota</taxon>
        <taxon>Actinomycetes</taxon>
        <taxon>Kitasatosporales</taxon>
        <taxon>Streptomycetaceae</taxon>
        <taxon>Streptomyces</taxon>
        <taxon>Streptomyces rochei group</taxon>
    </lineage>
</organism>
<reference evidence="3" key="1">
    <citation type="journal article" date="2019" name="Int. J. Syst. Evol. Microbiol.">
        <title>The Global Catalogue of Microorganisms (GCM) 10K type strain sequencing project: providing services to taxonomists for standard genome sequencing and annotation.</title>
        <authorList>
            <consortium name="The Broad Institute Genomics Platform"/>
            <consortium name="The Broad Institute Genome Sequencing Center for Infectious Disease"/>
            <person name="Wu L."/>
            <person name="Ma J."/>
        </authorList>
    </citation>
    <scope>NUCLEOTIDE SEQUENCE [LARGE SCALE GENOMIC DNA]</scope>
    <source>
        <strain evidence="3">JCM 9088</strain>
    </source>
</reference>
<comment type="caution">
    <text evidence="2">The sequence shown here is derived from an EMBL/GenBank/DDBJ whole genome shotgun (WGS) entry which is preliminary data.</text>
</comment>
<keyword evidence="3" id="KW-1185">Reference proteome</keyword>
<name>A0ABP6K3Z3_9ACTN</name>
<evidence type="ECO:0000256" key="1">
    <source>
        <dbReference type="SAM" id="MobiDB-lite"/>
    </source>
</evidence>
<dbReference type="EMBL" id="BAAAUD010000051">
    <property type="protein sequence ID" value="GAA2960685.1"/>
    <property type="molecule type" value="Genomic_DNA"/>
</dbReference>
<evidence type="ECO:0000313" key="2">
    <source>
        <dbReference type="EMBL" id="GAA2960685.1"/>
    </source>
</evidence>